<evidence type="ECO:0000256" key="6">
    <source>
        <dbReference type="ARBA" id="ARBA00022692"/>
    </source>
</evidence>
<keyword evidence="6 15" id="KW-0812">Transmembrane</keyword>
<dbReference type="InterPro" id="IPR000008">
    <property type="entry name" value="C2_dom"/>
</dbReference>
<dbReference type="InterPro" id="IPR037749">
    <property type="entry name" value="Ext_Synaptotagmin_C2B"/>
</dbReference>
<keyword evidence="8" id="KW-0677">Repeat</keyword>
<proteinExistence type="inferred from homology"/>
<dbReference type="InterPro" id="IPR031468">
    <property type="entry name" value="SMP_LBD"/>
</dbReference>
<dbReference type="GO" id="GO:0035091">
    <property type="term" value="F:phosphatidylinositol binding"/>
    <property type="evidence" value="ECO:0007669"/>
    <property type="project" value="TreeGrafter"/>
</dbReference>
<dbReference type="WBParaSite" id="PSU_v2.g14858.t1">
    <property type="protein sequence ID" value="PSU_v2.g14858.t1"/>
    <property type="gene ID" value="PSU_v2.g14858"/>
</dbReference>
<evidence type="ECO:0000256" key="11">
    <source>
        <dbReference type="ARBA" id="ARBA00022989"/>
    </source>
</evidence>
<keyword evidence="18" id="KW-1185">Reference proteome</keyword>
<feature type="domain" description="C2" evidence="16">
    <location>
        <begin position="428"/>
        <end position="550"/>
    </location>
</feature>
<evidence type="ECO:0000256" key="3">
    <source>
        <dbReference type="ARBA" id="ARBA00005867"/>
    </source>
</evidence>
<keyword evidence="5" id="KW-1003">Cell membrane</keyword>
<dbReference type="GO" id="GO:0061817">
    <property type="term" value="P:endoplasmic reticulum-plasma membrane tethering"/>
    <property type="evidence" value="ECO:0007669"/>
    <property type="project" value="InterPro"/>
</dbReference>
<dbReference type="PROSITE" id="PS51847">
    <property type="entry name" value="SMP"/>
    <property type="match status" value="1"/>
</dbReference>
<dbReference type="FunFam" id="2.60.40.150:FF:000025">
    <property type="entry name" value="Extended synaptotagmin 2"/>
    <property type="match status" value="1"/>
</dbReference>
<evidence type="ECO:0000256" key="14">
    <source>
        <dbReference type="ARBA" id="ARBA00023136"/>
    </source>
</evidence>
<dbReference type="CDD" id="cd21670">
    <property type="entry name" value="SMP_ESyt"/>
    <property type="match status" value="1"/>
</dbReference>
<evidence type="ECO:0000256" key="7">
    <source>
        <dbReference type="ARBA" id="ARBA00022723"/>
    </source>
</evidence>
<evidence type="ECO:0000256" key="2">
    <source>
        <dbReference type="ARBA" id="ARBA00004477"/>
    </source>
</evidence>
<evidence type="ECO:0000259" key="17">
    <source>
        <dbReference type="PROSITE" id="PS51847"/>
    </source>
</evidence>
<dbReference type="GO" id="GO:0005886">
    <property type="term" value="C:plasma membrane"/>
    <property type="evidence" value="ECO:0007669"/>
    <property type="project" value="UniProtKB-SubCell"/>
</dbReference>
<evidence type="ECO:0000256" key="12">
    <source>
        <dbReference type="ARBA" id="ARBA00023055"/>
    </source>
</evidence>
<organism evidence="18 19">
    <name type="scientific">Panagrolaimus superbus</name>
    <dbReference type="NCBI Taxonomy" id="310955"/>
    <lineage>
        <taxon>Eukaryota</taxon>
        <taxon>Metazoa</taxon>
        <taxon>Ecdysozoa</taxon>
        <taxon>Nematoda</taxon>
        <taxon>Chromadorea</taxon>
        <taxon>Rhabditida</taxon>
        <taxon>Tylenchina</taxon>
        <taxon>Panagrolaimomorpha</taxon>
        <taxon>Panagrolaimoidea</taxon>
        <taxon>Panagrolaimidae</taxon>
        <taxon>Panagrolaimus</taxon>
    </lineage>
</organism>
<evidence type="ECO:0000259" key="16">
    <source>
        <dbReference type="PROSITE" id="PS50004"/>
    </source>
</evidence>
<evidence type="ECO:0000256" key="10">
    <source>
        <dbReference type="ARBA" id="ARBA00022837"/>
    </source>
</evidence>
<evidence type="ECO:0000256" key="15">
    <source>
        <dbReference type="SAM" id="Phobius"/>
    </source>
</evidence>
<feature type="transmembrane region" description="Helical" evidence="15">
    <location>
        <begin position="21"/>
        <end position="42"/>
    </location>
</feature>
<sequence>MPSILDPSTEELQTKELIMSWQNYIVPISCSVALMALCWGVGYYNLSFLWIILFSILYILKQHMWMKRENKRLRLRQFISQEREAIMAQFAQNDDLPAWVQFPDTERIEWVNKVIHQLWPYIGEYAKQFMVEFIEPQVRAQMPSPFKSFKFTKIDMGDLPTRVGGLKVYTKNVGRDRILVDMDVVYAGDAEFSVKTCGFSGGMNQIVLTGKVRCVLMPLLPYPPMVGGISGSFIELPKFDFNLTGMGEFVQLPGLIDAIRSVVNAQIANLCVLPNKIVMPLAPNVDITKLYFPEPDGIVRLKIIEARNLENKDFSILRKDKSDPYCEIQVGAQIFKTKTINNDLNPVFNEYFEAVVDQASGQTLRIDLFDEDSTGKDEELGRLSLPLEIVRRDGVVQKWFHLEGCKHGELHIKVQWFDLANDKNSLGKQAWDDEWLTADKPVHPAMVMVYVDTVSDLPYPKAGLEPSPYVEVSLGRAIQRTHVREKTVNPLYQSKFTFFVKQPEGQNLHFAAVDDGTKRPLGELEIPLLSVINQPEMEFFQQTQYLTLGIHTSPVVLTIRLRAFKPTKGTHSEVLDFDQTAKSYGTASHIERAERRTVAPGKSVPSNGTLNVAIPAEPGKTVEANGDPDVSALKLEANNTLSASSPSIAESSLSQATDHTLMSKFKRPKHSKKKLDKHDRAQLHINLHYNADRFKLVVDIIQAKDITPVEKNGNVSPYVKIKLVPLTGGSEKATRKTPVIRNTTNPHFDNTFEFDVHYSDLKNYKLRFAVKDDLNYGVLHRPPVLGYCDVPLDEFDHEKPLTDHWLVLTPGGRTNS</sequence>
<dbReference type="InterPro" id="IPR035892">
    <property type="entry name" value="C2_domain_sf"/>
</dbReference>
<dbReference type="GO" id="GO:0008429">
    <property type="term" value="F:phosphatidylethanolamine binding"/>
    <property type="evidence" value="ECO:0007669"/>
    <property type="project" value="TreeGrafter"/>
</dbReference>
<dbReference type="InterPro" id="IPR039010">
    <property type="entry name" value="Synaptotagmin_SMP"/>
</dbReference>
<keyword evidence="4" id="KW-0813">Transport</keyword>
<feature type="domain" description="SMP-LTD" evidence="17">
    <location>
        <begin position="104"/>
        <end position="282"/>
    </location>
</feature>
<reference evidence="19" key="1">
    <citation type="submission" date="2022-11" db="UniProtKB">
        <authorList>
            <consortium name="WormBaseParasite"/>
        </authorList>
    </citation>
    <scope>IDENTIFICATION</scope>
</reference>
<evidence type="ECO:0000256" key="9">
    <source>
        <dbReference type="ARBA" id="ARBA00022824"/>
    </source>
</evidence>
<evidence type="ECO:0000256" key="8">
    <source>
        <dbReference type="ARBA" id="ARBA00022737"/>
    </source>
</evidence>
<protein>
    <submittedName>
        <fullName evidence="19">Extended synaptotagmin-2</fullName>
    </submittedName>
</protein>
<keyword evidence="9" id="KW-0256">Endoplasmic reticulum</keyword>
<keyword evidence="7" id="KW-0479">Metal-binding</keyword>
<dbReference type="Proteomes" id="UP000887577">
    <property type="component" value="Unplaced"/>
</dbReference>
<dbReference type="GO" id="GO:0005789">
    <property type="term" value="C:endoplasmic reticulum membrane"/>
    <property type="evidence" value="ECO:0007669"/>
    <property type="project" value="UniProtKB-SubCell"/>
</dbReference>
<keyword evidence="12" id="KW-0445">Lipid transport</keyword>
<dbReference type="GO" id="GO:0006869">
    <property type="term" value="P:lipid transport"/>
    <property type="evidence" value="ECO:0007669"/>
    <property type="project" value="UniProtKB-KW"/>
</dbReference>
<dbReference type="GO" id="GO:0005509">
    <property type="term" value="F:calcium ion binding"/>
    <property type="evidence" value="ECO:0007669"/>
    <property type="project" value="TreeGrafter"/>
</dbReference>
<evidence type="ECO:0000256" key="4">
    <source>
        <dbReference type="ARBA" id="ARBA00022448"/>
    </source>
</evidence>
<dbReference type="SUPFAM" id="SSF49562">
    <property type="entry name" value="C2 domain (Calcium/lipid-binding domain, CaLB)"/>
    <property type="match status" value="3"/>
</dbReference>
<dbReference type="PANTHER" id="PTHR45761">
    <property type="entry name" value="EXTENDED SYNAPTOTAGMIN-LIKE PROTEIN 2, ISOFORM C"/>
    <property type="match status" value="1"/>
</dbReference>
<evidence type="ECO:0000256" key="1">
    <source>
        <dbReference type="ARBA" id="ARBA00004202"/>
    </source>
</evidence>
<dbReference type="CDD" id="cd08391">
    <property type="entry name" value="C2A_C2C_Synaptotagmin_like"/>
    <property type="match status" value="1"/>
</dbReference>
<feature type="domain" description="C2" evidence="16">
    <location>
        <begin position="679"/>
        <end position="806"/>
    </location>
</feature>
<comment type="subcellular location">
    <subcellularLocation>
        <location evidence="1">Cell membrane</location>
        <topology evidence="1">Peripheral membrane protein</topology>
    </subcellularLocation>
    <subcellularLocation>
        <location evidence="2">Endoplasmic reticulum membrane</location>
        <topology evidence="2">Multi-pass membrane protein</topology>
    </subcellularLocation>
</comment>
<evidence type="ECO:0000256" key="13">
    <source>
        <dbReference type="ARBA" id="ARBA00023121"/>
    </source>
</evidence>
<dbReference type="InterPro" id="IPR037733">
    <property type="entry name" value="Ext_Synaptotagmin_C2A"/>
</dbReference>
<comment type="similarity">
    <text evidence="3">Belongs to the extended synaptotagmin family.</text>
</comment>
<dbReference type="GO" id="GO:0005544">
    <property type="term" value="F:calcium-dependent phospholipid binding"/>
    <property type="evidence" value="ECO:0007669"/>
    <property type="project" value="TreeGrafter"/>
</dbReference>
<dbReference type="Gene3D" id="2.60.40.150">
    <property type="entry name" value="C2 domain"/>
    <property type="match status" value="3"/>
</dbReference>
<evidence type="ECO:0000256" key="5">
    <source>
        <dbReference type="ARBA" id="ARBA00022475"/>
    </source>
</evidence>
<dbReference type="PANTHER" id="PTHR45761:SF1">
    <property type="entry name" value="EXTENDED SYNAPTOTAGMIN-LIKE PROTEIN 2, ISOFORM C"/>
    <property type="match status" value="1"/>
</dbReference>
<dbReference type="InterPro" id="IPR051634">
    <property type="entry name" value="Extended_Synaptotagmin"/>
</dbReference>
<dbReference type="CDD" id="cd04050">
    <property type="entry name" value="C2B_Synaptotagmin-like"/>
    <property type="match status" value="1"/>
</dbReference>
<dbReference type="PROSITE" id="PS50004">
    <property type="entry name" value="C2"/>
    <property type="match status" value="3"/>
</dbReference>
<keyword evidence="11 15" id="KW-1133">Transmembrane helix</keyword>
<keyword evidence="14 15" id="KW-0472">Membrane</keyword>
<keyword evidence="10" id="KW-0106">Calcium</keyword>
<accession>A0A914Y7Y2</accession>
<dbReference type="Pfam" id="PF17047">
    <property type="entry name" value="SMP_LBD"/>
    <property type="match status" value="1"/>
</dbReference>
<feature type="transmembrane region" description="Helical" evidence="15">
    <location>
        <begin position="48"/>
        <end position="66"/>
    </location>
</feature>
<evidence type="ECO:0000313" key="18">
    <source>
        <dbReference type="Proteomes" id="UP000887577"/>
    </source>
</evidence>
<dbReference type="SMART" id="SM00239">
    <property type="entry name" value="C2"/>
    <property type="match status" value="3"/>
</dbReference>
<keyword evidence="13" id="KW-0446">Lipid-binding</keyword>
<dbReference type="Pfam" id="PF00168">
    <property type="entry name" value="C2"/>
    <property type="match status" value="3"/>
</dbReference>
<feature type="domain" description="C2" evidence="16">
    <location>
        <begin position="281"/>
        <end position="400"/>
    </location>
</feature>
<dbReference type="AlphaFoldDB" id="A0A914Y7Y2"/>
<name>A0A914Y7Y2_9BILA</name>
<evidence type="ECO:0000313" key="19">
    <source>
        <dbReference type="WBParaSite" id="PSU_v2.g14858.t1"/>
    </source>
</evidence>
<dbReference type="GO" id="GO:0031210">
    <property type="term" value="F:phosphatidylcholine binding"/>
    <property type="evidence" value="ECO:0007669"/>
    <property type="project" value="TreeGrafter"/>
</dbReference>